<keyword evidence="1" id="KW-1133">Transmembrane helix</keyword>
<accession>A0A6A4LSU8</accession>
<dbReference type="OrthoDB" id="286395at2759"/>
<dbReference type="Proteomes" id="UP000428333">
    <property type="component" value="Linkage Group LG04"/>
</dbReference>
<gene>
    <name evidence="2" type="ORF">C3L33_06990</name>
</gene>
<keyword evidence="1" id="KW-0812">Transmembrane</keyword>
<keyword evidence="3" id="KW-1185">Reference proteome</keyword>
<evidence type="ECO:0000313" key="2">
    <source>
        <dbReference type="EMBL" id="KAE9461100.1"/>
    </source>
</evidence>
<keyword evidence="1" id="KW-0472">Membrane</keyword>
<feature type="transmembrane region" description="Helical" evidence="1">
    <location>
        <begin position="66"/>
        <end position="87"/>
    </location>
</feature>
<reference evidence="2 3" key="1">
    <citation type="journal article" date="2019" name="Genome Biol. Evol.">
        <title>The Rhododendron genome and chromosomal organization provide insight into shared whole-genome duplications across the heath family (Ericaceae).</title>
        <authorList>
            <person name="Soza V.L."/>
            <person name="Lindsley D."/>
            <person name="Waalkes A."/>
            <person name="Ramage E."/>
            <person name="Patwardhan R.P."/>
            <person name="Burton J.N."/>
            <person name="Adey A."/>
            <person name="Kumar A."/>
            <person name="Qiu R."/>
            <person name="Shendure J."/>
            <person name="Hall B."/>
        </authorList>
    </citation>
    <scope>NUCLEOTIDE SEQUENCE [LARGE SCALE GENOMIC DNA]</scope>
    <source>
        <strain evidence="2">RSF 1966-606</strain>
    </source>
</reference>
<sequence length="88" mass="9511">MSEGGILECIAEVTISPKASYAKRFNTLVFLVGNGGFQVDNLAKFEIFNTSADRSIRRCIALIRQVVALVCGLLWGAIPLVGGIWIVV</sequence>
<dbReference type="EMBL" id="QEFC01000985">
    <property type="protein sequence ID" value="KAE9461100.1"/>
    <property type="molecule type" value="Genomic_DNA"/>
</dbReference>
<evidence type="ECO:0000313" key="3">
    <source>
        <dbReference type="Proteomes" id="UP000428333"/>
    </source>
</evidence>
<name>A0A6A4LSU8_9ERIC</name>
<dbReference type="GO" id="GO:0097250">
    <property type="term" value="P:mitochondrial respirasome assembly"/>
    <property type="evidence" value="ECO:0007669"/>
    <property type="project" value="InterPro"/>
</dbReference>
<proteinExistence type="predicted"/>
<protein>
    <submittedName>
        <fullName evidence="2">Uncharacterized protein</fullName>
    </submittedName>
</protein>
<feature type="non-terminal residue" evidence="2">
    <location>
        <position position="1"/>
    </location>
</feature>
<organism evidence="2 3">
    <name type="scientific">Rhododendron williamsianum</name>
    <dbReference type="NCBI Taxonomy" id="262921"/>
    <lineage>
        <taxon>Eukaryota</taxon>
        <taxon>Viridiplantae</taxon>
        <taxon>Streptophyta</taxon>
        <taxon>Embryophyta</taxon>
        <taxon>Tracheophyta</taxon>
        <taxon>Spermatophyta</taxon>
        <taxon>Magnoliopsida</taxon>
        <taxon>eudicotyledons</taxon>
        <taxon>Gunneridae</taxon>
        <taxon>Pentapetalae</taxon>
        <taxon>asterids</taxon>
        <taxon>Ericales</taxon>
        <taxon>Ericaceae</taxon>
        <taxon>Ericoideae</taxon>
        <taxon>Rhodoreae</taxon>
        <taxon>Rhododendron</taxon>
    </lineage>
</organism>
<comment type="caution">
    <text evidence="2">The sequence shown here is derived from an EMBL/GenBank/DDBJ whole genome shotgun (WGS) entry which is preliminary data.</text>
</comment>
<dbReference type="AlphaFoldDB" id="A0A6A4LSU8"/>
<evidence type="ECO:0000256" key="1">
    <source>
        <dbReference type="SAM" id="Phobius"/>
    </source>
</evidence>
<dbReference type="InterPro" id="IPR010742">
    <property type="entry name" value="RCAF1"/>
</dbReference>
<dbReference type="PANTHER" id="PTHR12906">
    <property type="entry name" value="PROTEIN C20ORF24 RAB5-INTERACTING PROTEIN"/>
    <property type="match status" value="1"/>
</dbReference>
<dbReference type="PANTHER" id="PTHR12906:SF0">
    <property type="entry name" value="GEL COMPLEX SUBUNIT OPTI"/>
    <property type="match status" value="1"/>
</dbReference>
<dbReference type="GO" id="GO:0005739">
    <property type="term" value="C:mitochondrion"/>
    <property type="evidence" value="ECO:0007669"/>
    <property type="project" value="GOC"/>
</dbReference>